<evidence type="ECO:0000256" key="2">
    <source>
        <dbReference type="ARBA" id="ARBA00024035"/>
    </source>
</evidence>
<feature type="domain" description="S-adenosyl-l-methionine hydroxide adenosyltransferase N-terminal" evidence="3">
    <location>
        <begin position="19"/>
        <end position="159"/>
    </location>
</feature>
<dbReference type="InterPro" id="IPR023227">
    <property type="entry name" value="SAM_OH_AdoTrfase_C_sf"/>
</dbReference>
<dbReference type="EMBL" id="CP001629">
    <property type="protein sequence ID" value="ACU90328.1"/>
    <property type="molecule type" value="Genomic_DNA"/>
</dbReference>
<dbReference type="Pfam" id="PF01887">
    <property type="entry name" value="SAM_HAT_N"/>
    <property type="match status" value="1"/>
</dbReference>
<protein>
    <recommendedName>
        <fullName evidence="7">SAM-dependent chlorinase/fluorinase</fullName>
    </recommendedName>
</protein>
<dbReference type="Pfam" id="PF20257">
    <property type="entry name" value="SAM_HAT_C"/>
    <property type="match status" value="1"/>
</dbReference>
<dbReference type="KEGG" id="dba:Dbac_2246"/>
<accession>C7LQC6</accession>
<keyword evidence="1" id="KW-0949">S-adenosyl-L-methionine</keyword>
<dbReference type="STRING" id="525897.Dbac_2246"/>
<evidence type="ECO:0008006" key="7">
    <source>
        <dbReference type="Google" id="ProtNLM"/>
    </source>
</evidence>
<dbReference type="Proteomes" id="UP000002216">
    <property type="component" value="Chromosome"/>
</dbReference>
<evidence type="ECO:0000313" key="6">
    <source>
        <dbReference type="Proteomes" id="UP000002216"/>
    </source>
</evidence>
<name>C7LQC6_DESBD</name>
<evidence type="ECO:0000313" key="5">
    <source>
        <dbReference type="EMBL" id="ACU90328.1"/>
    </source>
</evidence>
<dbReference type="AlphaFoldDB" id="C7LQC6"/>
<proteinExistence type="inferred from homology"/>
<feature type="domain" description="S-adenosyl-l-methionine hydroxide adenosyltransferase C-terminal" evidence="4">
    <location>
        <begin position="185"/>
        <end position="264"/>
    </location>
</feature>
<dbReference type="HOGENOM" id="CLU_059734_1_1_7"/>
<keyword evidence="6" id="KW-1185">Reference proteome</keyword>
<dbReference type="InterPro" id="IPR046470">
    <property type="entry name" value="SAM_HAT_C"/>
</dbReference>
<reference evidence="5 6" key="1">
    <citation type="journal article" date="2009" name="Stand. Genomic Sci.">
        <title>Complete genome sequence of Desulfomicrobium baculatum type strain (X).</title>
        <authorList>
            <person name="Copeland A."/>
            <person name="Spring S."/>
            <person name="Goker M."/>
            <person name="Schneider S."/>
            <person name="Lapidus A."/>
            <person name="Del Rio T.G."/>
            <person name="Tice H."/>
            <person name="Cheng J.F."/>
            <person name="Chen F."/>
            <person name="Nolan M."/>
            <person name="Bruce D."/>
            <person name="Goodwin L."/>
            <person name="Pitluck S."/>
            <person name="Ivanova N."/>
            <person name="Mavrommatis K."/>
            <person name="Ovchinnikova G."/>
            <person name="Pati A."/>
            <person name="Chen A."/>
            <person name="Palaniappan K."/>
            <person name="Land M."/>
            <person name="Hauser L."/>
            <person name="Chang Y.J."/>
            <person name="Jeffries C.C."/>
            <person name="Meincke L."/>
            <person name="Sims D."/>
            <person name="Brettin T."/>
            <person name="Detter J.C."/>
            <person name="Han C."/>
            <person name="Chain P."/>
            <person name="Bristow J."/>
            <person name="Eisen J.A."/>
            <person name="Markowitz V."/>
            <person name="Hugenholtz P."/>
            <person name="Kyrpides N.C."/>
            <person name="Klenk H.P."/>
            <person name="Lucas S."/>
        </authorList>
    </citation>
    <scope>NUCLEOTIDE SEQUENCE [LARGE SCALE GENOMIC DNA]</scope>
    <source>
        <strain evidence="6">DSM 4028 / VKM B-1378 / X</strain>
    </source>
</reference>
<evidence type="ECO:0000259" key="3">
    <source>
        <dbReference type="Pfam" id="PF01887"/>
    </source>
</evidence>
<gene>
    <name evidence="5" type="ordered locus">Dbac_2246</name>
</gene>
<sequence length="274" mass="29736">MGSGQAPALVVKHVMRAVIVLLTDFGHLDPYTGQMKGVLLREAPDARIVDLCHEVEAHNILQAGFLLQASYQHFPPQSIFLGVVDPGVGSSRSIVLAERENQLFLAPDNGLLSFLIDEPVSWWRIDAQAYAAGNTFHGRDIFAPIAARLALGAAPQAFGSRIGPDMIMRRDFIWAEIGNRAIDCTVLHVDRFGNCLLNLRAENFPALPRTWALDDGRSVVTTATYADLAPGQIGLLAGSQGVLELAVNQGDCARTLGLCPGRNIRLTQKDIPHQ</sequence>
<dbReference type="PIRSF" id="PIRSF006779">
    <property type="entry name" value="UCP006779"/>
    <property type="match status" value="1"/>
</dbReference>
<dbReference type="eggNOG" id="COG1912">
    <property type="taxonomic scope" value="Bacteria"/>
</dbReference>
<dbReference type="Gene3D" id="2.40.30.90">
    <property type="entry name" value="Bacterial fluorinating enzyme like"/>
    <property type="match status" value="1"/>
</dbReference>
<dbReference type="SUPFAM" id="SSF101852">
    <property type="entry name" value="Bacterial fluorinating enzyme, C-terminal domain"/>
    <property type="match status" value="1"/>
</dbReference>
<dbReference type="SUPFAM" id="SSF102522">
    <property type="entry name" value="Bacterial fluorinating enzyme, N-terminal domain"/>
    <property type="match status" value="1"/>
</dbReference>
<evidence type="ECO:0000259" key="4">
    <source>
        <dbReference type="Pfam" id="PF20257"/>
    </source>
</evidence>
<comment type="similarity">
    <text evidence="2">Belongs to the SAM hydrolase / SAM-dependent halogenase family.</text>
</comment>
<organism evidence="5 6">
    <name type="scientific">Desulfomicrobium baculatum (strain DSM 4028 / VKM B-1378 / X)</name>
    <name type="common">Desulfovibrio baculatus</name>
    <dbReference type="NCBI Taxonomy" id="525897"/>
    <lineage>
        <taxon>Bacteria</taxon>
        <taxon>Pseudomonadati</taxon>
        <taxon>Thermodesulfobacteriota</taxon>
        <taxon>Desulfovibrionia</taxon>
        <taxon>Desulfovibrionales</taxon>
        <taxon>Desulfomicrobiaceae</taxon>
        <taxon>Desulfomicrobium</taxon>
    </lineage>
</organism>
<dbReference type="InterPro" id="IPR046469">
    <property type="entry name" value="SAM_HAT_N"/>
</dbReference>
<dbReference type="PANTHER" id="PTHR35092">
    <property type="entry name" value="CHLORINASE MJ1651"/>
    <property type="match status" value="1"/>
</dbReference>
<dbReference type="PANTHER" id="PTHR35092:SF1">
    <property type="entry name" value="CHLORINASE MJ1651"/>
    <property type="match status" value="1"/>
</dbReference>
<dbReference type="InterPro" id="IPR023228">
    <property type="entry name" value="SAM_OH_AdoTrfase_N_sf"/>
</dbReference>
<dbReference type="Gene3D" id="3.40.50.10790">
    <property type="entry name" value="S-adenosyl-l-methionine hydroxide adenosyltransferase, N-terminal"/>
    <property type="match status" value="1"/>
</dbReference>
<evidence type="ECO:0000256" key="1">
    <source>
        <dbReference type="ARBA" id="ARBA00022691"/>
    </source>
</evidence>
<dbReference type="InterPro" id="IPR002747">
    <property type="entry name" value="SAM_OH_AdoTrfase"/>
</dbReference>